<dbReference type="InterPro" id="IPR025177">
    <property type="entry name" value="MciZ"/>
</dbReference>
<dbReference type="Pfam" id="PF13072">
    <property type="entry name" value="MciZ"/>
    <property type="match status" value="1"/>
</dbReference>
<dbReference type="EMBL" id="QJVJ01000004">
    <property type="protein sequence ID" value="PYI55027.1"/>
    <property type="molecule type" value="Genomic_DNA"/>
</dbReference>
<feature type="region of interest" description="Disordered" evidence="1">
    <location>
        <begin position="48"/>
        <end position="76"/>
    </location>
</feature>
<dbReference type="AlphaFoldDB" id="A0A2V5KTG8"/>
<gene>
    <name evidence="2" type="ORF">DLM86_10830</name>
</gene>
<evidence type="ECO:0000313" key="2">
    <source>
        <dbReference type="EMBL" id="PYI55027.1"/>
    </source>
</evidence>
<keyword evidence="3" id="KW-1185">Reference proteome</keyword>
<evidence type="ECO:0000256" key="1">
    <source>
        <dbReference type="SAM" id="MobiDB-lite"/>
    </source>
</evidence>
<accession>A0A2V5KTG8</accession>
<comment type="caution">
    <text evidence="2">The sequence shown here is derived from an EMBL/GenBank/DDBJ whole genome shotgun (WGS) entry which is preliminary data.</text>
</comment>
<dbReference type="RefSeq" id="WP_110840021.1">
    <property type="nucleotide sequence ID" value="NZ_QJVJ01000004.1"/>
</dbReference>
<evidence type="ECO:0000313" key="3">
    <source>
        <dbReference type="Proteomes" id="UP000247476"/>
    </source>
</evidence>
<dbReference type="Proteomes" id="UP000247476">
    <property type="component" value="Unassembled WGS sequence"/>
</dbReference>
<sequence>MKSYVSDKHIRMVGKSWEIREQLRKLSAAHDGGRAELAALLPKLIGAPAKATGHAAPPRTRPQKTPDRRVIPFPSS</sequence>
<dbReference type="OrthoDB" id="2990038at2"/>
<evidence type="ECO:0008006" key="4">
    <source>
        <dbReference type="Google" id="ProtNLM"/>
    </source>
</evidence>
<proteinExistence type="predicted"/>
<protein>
    <recommendedName>
        <fullName evidence="4">Z-ring formation inhibitor MciZ</fullName>
    </recommendedName>
</protein>
<organism evidence="2 3">
    <name type="scientific">Paenibacillus flagellatus</name>
    <dbReference type="NCBI Taxonomy" id="2211139"/>
    <lineage>
        <taxon>Bacteria</taxon>
        <taxon>Bacillati</taxon>
        <taxon>Bacillota</taxon>
        <taxon>Bacilli</taxon>
        <taxon>Bacillales</taxon>
        <taxon>Paenibacillaceae</taxon>
        <taxon>Paenibacillus</taxon>
    </lineage>
</organism>
<name>A0A2V5KTG8_9BACL</name>
<reference evidence="2 3" key="1">
    <citation type="submission" date="2018-05" db="EMBL/GenBank/DDBJ databases">
        <title>Paenibacillus flagellatus sp. nov., isolated from selenium mineral soil.</title>
        <authorList>
            <person name="Dai X."/>
        </authorList>
    </citation>
    <scope>NUCLEOTIDE SEQUENCE [LARGE SCALE GENOMIC DNA]</scope>
    <source>
        <strain evidence="2 3">DXL2</strain>
    </source>
</reference>